<evidence type="ECO:0000313" key="2">
    <source>
        <dbReference type="EMBL" id="GHF68324.1"/>
    </source>
</evidence>
<name>A0A8J3M9J6_9RHOB</name>
<dbReference type="EMBL" id="BNCJ01000021">
    <property type="protein sequence ID" value="GHF68324.1"/>
    <property type="molecule type" value="Genomic_DNA"/>
</dbReference>
<reference evidence="2" key="1">
    <citation type="journal article" date="2014" name="Int. J. Syst. Evol. Microbiol.">
        <title>Complete genome sequence of Corynebacterium casei LMG S-19264T (=DSM 44701T), isolated from a smear-ripened cheese.</title>
        <authorList>
            <consortium name="US DOE Joint Genome Institute (JGI-PGF)"/>
            <person name="Walter F."/>
            <person name="Albersmeier A."/>
            <person name="Kalinowski J."/>
            <person name="Ruckert C."/>
        </authorList>
    </citation>
    <scope>NUCLEOTIDE SEQUENCE</scope>
    <source>
        <strain evidence="2">KCTC 42650</strain>
    </source>
</reference>
<evidence type="ECO:0000256" key="1">
    <source>
        <dbReference type="SAM" id="SignalP"/>
    </source>
</evidence>
<reference evidence="2" key="2">
    <citation type="submission" date="2020-09" db="EMBL/GenBank/DDBJ databases">
        <authorList>
            <person name="Sun Q."/>
            <person name="Kim S."/>
        </authorList>
    </citation>
    <scope>NUCLEOTIDE SEQUENCE</scope>
    <source>
        <strain evidence="2">KCTC 42650</strain>
    </source>
</reference>
<comment type="caution">
    <text evidence="2">The sequence shown here is derived from an EMBL/GenBank/DDBJ whole genome shotgun (WGS) entry which is preliminary data.</text>
</comment>
<dbReference type="InterPro" id="IPR022472">
    <property type="entry name" value="VPLPA-CTERM"/>
</dbReference>
<dbReference type="AlphaFoldDB" id="A0A8J3M9J6"/>
<evidence type="ECO:0008006" key="4">
    <source>
        <dbReference type="Google" id="ProtNLM"/>
    </source>
</evidence>
<feature type="signal peptide" evidence="1">
    <location>
        <begin position="1"/>
        <end position="25"/>
    </location>
</feature>
<keyword evidence="3" id="KW-1185">Reference proteome</keyword>
<dbReference type="RefSeq" id="WP_189682318.1">
    <property type="nucleotide sequence ID" value="NZ_BNCJ01000021.1"/>
</dbReference>
<proteinExistence type="predicted"/>
<feature type="chain" id="PRO_5035226080" description="PEP-CTERM sorting domain-containing protein" evidence="1">
    <location>
        <begin position="26"/>
        <end position="211"/>
    </location>
</feature>
<keyword evidence="1" id="KW-0732">Signal</keyword>
<organism evidence="2 3">
    <name type="scientific">Seohaeicola zhoushanensis</name>
    <dbReference type="NCBI Taxonomy" id="1569283"/>
    <lineage>
        <taxon>Bacteria</taxon>
        <taxon>Pseudomonadati</taxon>
        <taxon>Pseudomonadota</taxon>
        <taxon>Alphaproteobacteria</taxon>
        <taxon>Rhodobacterales</taxon>
        <taxon>Roseobacteraceae</taxon>
        <taxon>Seohaeicola</taxon>
    </lineage>
</organism>
<dbReference type="NCBIfam" id="TIGR02595">
    <property type="entry name" value="PEP_CTERM"/>
    <property type="match status" value="1"/>
</dbReference>
<gene>
    <name evidence="2" type="ORF">GCM10017056_44320</name>
</gene>
<accession>A0A8J3M9J6</accession>
<dbReference type="Proteomes" id="UP000626220">
    <property type="component" value="Unassembled WGS sequence"/>
</dbReference>
<dbReference type="NCBIfam" id="TIGR03370">
    <property type="entry name" value="VPLPA-CTERM"/>
    <property type="match status" value="1"/>
</dbReference>
<dbReference type="InterPro" id="IPR013424">
    <property type="entry name" value="Ice-binding_C"/>
</dbReference>
<sequence>MGPKFGTTLAAAVFGLLSITNTAQAATAECVVGDWKFVFSDVANVATDVSCGSGQPDYSGSPTTEELFGQTYTLAAKYEKQGDGPTVAFEKGDRAIDFTDGLALKNGGTDSWSLTDPLGIASSWLIGLKQGNAYALFNASASSGTWAIYKWNPGKKKYNLSNDFSHYDLWYLPSEDGNIEFEPEPVPVPASLPLLAAGLAAFGLMRRKRRA</sequence>
<evidence type="ECO:0000313" key="3">
    <source>
        <dbReference type="Proteomes" id="UP000626220"/>
    </source>
</evidence>
<protein>
    <recommendedName>
        <fullName evidence="4">PEP-CTERM sorting domain-containing protein</fullName>
    </recommendedName>
</protein>